<protein>
    <submittedName>
        <fullName evidence="2">Putative AAA+ ATPase associated with various cellular activities</fullName>
    </submittedName>
</protein>
<dbReference type="PANTHER" id="PTHR37291:SF1">
    <property type="entry name" value="TYPE IV METHYL-DIRECTED RESTRICTION ENZYME ECOKMCRB SUBUNIT"/>
    <property type="match status" value="1"/>
</dbReference>
<dbReference type="HOGENOM" id="CLU_316784_0_0_2"/>
<dbReference type="STRING" id="926571.NVIE_006870"/>
<dbReference type="InterPro" id="IPR011704">
    <property type="entry name" value="ATPase_dyneun-rel_AAA"/>
</dbReference>
<dbReference type="GO" id="GO:0005524">
    <property type="term" value="F:ATP binding"/>
    <property type="evidence" value="ECO:0007669"/>
    <property type="project" value="InterPro"/>
</dbReference>
<gene>
    <name evidence="2" type="ORF">NVIE_006870</name>
</gene>
<dbReference type="KEGG" id="nvn:NVIE_006870"/>
<dbReference type="InterPro" id="IPR052934">
    <property type="entry name" value="Methyl-DNA_Rec/Restrict_Enz"/>
</dbReference>
<dbReference type="Gene3D" id="3.40.50.300">
    <property type="entry name" value="P-loop containing nucleotide triphosphate hydrolases"/>
    <property type="match status" value="1"/>
</dbReference>
<sequence>MPSAAEILRDYLQNKYKNIKIIGPERKSWLRIIPDPHLQSESVVYVNDSIIHPNNRGWYDLSRDDYNKLVSSPRHYYAIMLEKNPEHTFVIPGSALEAFFSQVEPNFKQGKLQWDFSIIERNGSHNTLVVNRAPGKEHSLVNFLNKWDQISDLKEKTNETNQGLVDTEESTWISDLIDTYMKLGGAAKYYHLSDIYKVFAEIRRSKNEILPKDYENIIRYYLQANSRGSGRDLFQPKEIGSGYWMLKETPSLDSDSLVTKEILPCLQSIRNDDEKIEKAREALNKFLSRYPYHQHPDLIDELQVSDIYERGSKDTFYYYWSEIAENVGKTGAEASVWGITEENLKLFKDLLKIAVDRNKSLLEKVNAPWEKISGFGGEKAIPKKIIYLYNSDRSLAVFSMQDMELFSTKLGKKYIEKAKDKYGKDYGVLSNGEKYELHTELLLEAKDEINSQFNQRWDNTTFWRFLYHCLKSESSSEEKDTPHLETFDDSPLSIPTYEEIENGYEKIRSSLLVPKEKVIEIVTALASGRHVLLAGPIGTGKTRLAQLIPELFWEKIGGYYAEYYTATADWNTQDVIGGIYPKMENGRVAYDIQYGCVAETVARNWERGTDGGLRIPSVHLARRPQYRGTWLVIDEFNRADIDKAFGQLFTALRTRLLKIPTNETDTSYKELRIPQDYRIIGTLNTADKHFLFQLSDALKSRFAYIEIDIPRKEDYEKEVYYAMKNAISELRLKDYEDFILLDDIGKKVLPGRSNAEFYNRILQAYYFLDLVRVFKKLGTAVLQLIYQNMLVALRITKDAKLSLDNALTSTLIPQLENLSSASLGTIEALYNENIVQYFKDAYKSPNRQSYGEPFEKVLEYLQISNYKTRAEEFSAGVMKIENDNIWSQIQTAFEDKKKNFELGLVQFKQGITDLRRSAVV</sequence>
<dbReference type="Proteomes" id="UP000027093">
    <property type="component" value="Chromosome"/>
</dbReference>
<dbReference type="InterPro" id="IPR027417">
    <property type="entry name" value="P-loop_NTPase"/>
</dbReference>
<keyword evidence="3" id="KW-1185">Reference proteome</keyword>
<dbReference type="RefSeq" id="WP_075054015.1">
    <property type="nucleotide sequence ID" value="NZ_CP007536.1"/>
</dbReference>
<dbReference type="SUPFAM" id="SSF52540">
    <property type="entry name" value="P-loop containing nucleoside triphosphate hydrolases"/>
    <property type="match status" value="1"/>
</dbReference>
<proteinExistence type="predicted"/>
<dbReference type="GeneID" id="74945948"/>
<name>A0A060HNY1_9ARCH</name>
<dbReference type="PANTHER" id="PTHR37291">
    <property type="entry name" value="5-METHYLCYTOSINE-SPECIFIC RESTRICTION ENZYME B"/>
    <property type="match status" value="1"/>
</dbReference>
<dbReference type="OrthoDB" id="9837at2157"/>
<evidence type="ECO:0000313" key="2">
    <source>
        <dbReference type="EMBL" id="AIC14892.1"/>
    </source>
</evidence>
<dbReference type="EMBL" id="CP007536">
    <property type="protein sequence ID" value="AIC14892.1"/>
    <property type="molecule type" value="Genomic_DNA"/>
</dbReference>
<evidence type="ECO:0000313" key="3">
    <source>
        <dbReference type="Proteomes" id="UP000027093"/>
    </source>
</evidence>
<reference evidence="2 3" key="1">
    <citation type="journal article" date="2014" name="Int. J. Syst. Evol. Microbiol.">
        <title>Nitrososphaera viennensis gen. nov., sp. nov., an aerobic and mesophilic, ammonia-oxidizing archaeon from soil and a member of the archaeal phylum Thaumarchaeota.</title>
        <authorList>
            <person name="Stieglmeier M."/>
            <person name="Klingl A."/>
            <person name="Alves R.J."/>
            <person name="Rittmann S.K."/>
            <person name="Melcher M."/>
            <person name="Leisch N."/>
            <person name="Schleper C."/>
        </authorList>
    </citation>
    <scope>NUCLEOTIDE SEQUENCE [LARGE SCALE GENOMIC DNA]</scope>
    <source>
        <strain evidence="2">EN76</strain>
    </source>
</reference>
<dbReference type="GO" id="GO:0016887">
    <property type="term" value="F:ATP hydrolysis activity"/>
    <property type="evidence" value="ECO:0007669"/>
    <property type="project" value="InterPro"/>
</dbReference>
<accession>A0A060HNY1</accession>
<feature type="domain" description="ATPase dynein-related AAA" evidence="1">
    <location>
        <begin position="530"/>
        <end position="702"/>
    </location>
</feature>
<organism evidence="2 3">
    <name type="scientific">Nitrososphaera viennensis EN76</name>
    <dbReference type="NCBI Taxonomy" id="926571"/>
    <lineage>
        <taxon>Archaea</taxon>
        <taxon>Nitrososphaerota</taxon>
        <taxon>Nitrososphaeria</taxon>
        <taxon>Nitrososphaerales</taxon>
        <taxon>Nitrososphaeraceae</taxon>
        <taxon>Nitrososphaera</taxon>
    </lineage>
</organism>
<dbReference type="AlphaFoldDB" id="A0A060HNY1"/>
<evidence type="ECO:0000259" key="1">
    <source>
        <dbReference type="Pfam" id="PF07728"/>
    </source>
</evidence>
<dbReference type="Pfam" id="PF07728">
    <property type="entry name" value="AAA_5"/>
    <property type="match status" value="1"/>
</dbReference>